<organism evidence="2 3">
    <name type="scientific">Mesocestoides corti</name>
    <name type="common">Flatworm</name>
    <dbReference type="NCBI Taxonomy" id="53468"/>
    <lineage>
        <taxon>Eukaryota</taxon>
        <taxon>Metazoa</taxon>
        <taxon>Spiralia</taxon>
        <taxon>Lophotrochozoa</taxon>
        <taxon>Platyhelminthes</taxon>
        <taxon>Cestoda</taxon>
        <taxon>Eucestoda</taxon>
        <taxon>Cyclophyllidea</taxon>
        <taxon>Mesocestoididae</taxon>
        <taxon>Mesocestoides</taxon>
    </lineage>
</organism>
<reference evidence="2 3" key="1">
    <citation type="submission" date="2018-10" db="EMBL/GenBank/DDBJ databases">
        <authorList>
            <consortium name="Pathogen Informatics"/>
        </authorList>
    </citation>
    <scope>NUCLEOTIDE SEQUENCE [LARGE SCALE GENOMIC DNA]</scope>
</reference>
<accession>A0A158QUV0</accession>
<keyword evidence="3" id="KW-1185">Reference proteome</keyword>
<dbReference type="EMBL" id="UXSR01005294">
    <property type="protein sequence ID" value="VDD80778.1"/>
    <property type="molecule type" value="Genomic_DNA"/>
</dbReference>
<dbReference type="AlphaFoldDB" id="A0A158QUV0"/>
<feature type="region of interest" description="Disordered" evidence="1">
    <location>
        <begin position="30"/>
        <end position="88"/>
    </location>
</feature>
<gene>
    <name evidence="2" type="ORF">MCOS_LOCUS6781</name>
</gene>
<evidence type="ECO:0000256" key="1">
    <source>
        <dbReference type="SAM" id="MobiDB-lite"/>
    </source>
</evidence>
<sequence length="190" mass="20816">MLKSTLDRQRCQAVDASIIFPMLKWDTRATRPHDRESAPSKQYELPHPLPPSDSPALLSAGATRTYSNRRARGSCLRSGTSGGSDTTAETAFTVPLQSAGTRVKCVLCMAKTRPTTDPPAAVCEVFKDGQFRDPACDVKKHTQAVIHFPLAQLNSTFIIITGLLWDVGVPSTLQYALGIDHVETYKCKRL</sequence>
<feature type="compositionally biased region" description="Polar residues" evidence="1">
    <location>
        <begin position="77"/>
        <end position="88"/>
    </location>
</feature>
<proteinExistence type="predicted"/>
<evidence type="ECO:0000313" key="3">
    <source>
        <dbReference type="Proteomes" id="UP000267029"/>
    </source>
</evidence>
<protein>
    <submittedName>
        <fullName evidence="2">Uncharacterized protein</fullName>
    </submittedName>
</protein>
<name>A0A158QUV0_MESCO</name>
<dbReference type="Proteomes" id="UP000267029">
    <property type="component" value="Unassembled WGS sequence"/>
</dbReference>
<evidence type="ECO:0000313" key="2">
    <source>
        <dbReference type="EMBL" id="VDD80778.1"/>
    </source>
</evidence>